<dbReference type="Proteomes" id="UP000652761">
    <property type="component" value="Unassembled WGS sequence"/>
</dbReference>
<keyword evidence="5" id="KW-0812">Transmembrane</keyword>
<feature type="transmembrane region" description="Helical" evidence="5">
    <location>
        <begin position="538"/>
        <end position="557"/>
    </location>
</feature>
<evidence type="ECO:0000256" key="3">
    <source>
        <dbReference type="PIRSR" id="PIRSR600407-1"/>
    </source>
</evidence>
<dbReference type="EMBL" id="NMUH01003392">
    <property type="protein sequence ID" value="MQM05329.1"/>
    <property type="molecule type" value="Genomic_DNA"/>
</dbReference>
<reference evidence="6" key="1">
    <citation type="submission" date="2017-07" db="EMBL/GenBank/DDBJ databases">
        <title>Taro Niue Genome Assembly and Annotation.</title>
        <authorList>
            <person name="Atibalentja N."/>
            <person name="Keating K."/>
            <person name="Fields C.J."/>
        </authorList>
    </citation>
    <scope>NUCLEOTIDE SEQUENCE</scope>
    <source>
        <strain evidence="6">Niue_2</strain>
        <tissue evidence="6">Leaf</tissue>
    </source>
</reference>
<feature type="active site" description="Proton acceptor" evidence="3">
    <location>
        <position position="224"/>
    </location>
</feature>
<feature type="transmembrane region" description="Helical" evidence="5">
    <location>
        <begin position="58"/>
        <end position="79"/>
    </location>
</feature>
<gene>
    <name evidence="6" type="ORF">Taro_038141</name>
</gene>
<keyword evidence="7" id="KW-1185">Reference proteome</keyword>
<keyword evidence="5" id="KW-0472">Membrane</keyword>
<dbReference type="InterPro" id="IPR000407">
    <property type="entry name" value="GDA1_CD39_NTPase"/>
</dbReference>
<accession>A0A843W7E4</accession>
<dbReference type="PANTHER" id="PTHR11782:SF3">
    <property type="entry name" value="APYRASE 6-RELATED"/>
    <property type="match status" value="1"/>
</dbReference>
<sequence>MRRLNARSLAVFGPRSAAAIPTAGAAGPMDAPAFQFRPPPPSAFSLLSRIGKHPRGSSGGFCASLLASAAAAVFLILFLRLQFLAGDRLFGVIIDGGSTGTRIHVFAYVVGRGGVPVLDLGATTTMRVNPGLSAYADEPEMAGESLTELLDFARGRVPRSRWGETEIHLMATAGLRLLEGRVQERILESCRNVLNASGFRFQPDWASVITGKSLYASAVPSTDEGIYAWVTANYALGTLGGDPQHTTGIIELGGASAQVTFVSSEPFPPEFARVLQFGKTTYNLYSHSFLHFGQNVAHDSLNKLLSSGALSSDGNFVDPCTPRGYSGGMDFMKPLGGHTSNEVQITYTSGNFSQCRSAALTLLQSGKGSINAHNIAISAWMSFLGYAKGWKSFMYVLELILFIKGSMIRASLIVCFANFVHLRLLYQFFGLGSTAVLSDFVMAGERFCGEHWTKLERKYHYLKEDDVLHYCFSSAYIVALLHDSLGVALDDKRVVFANQVSNIPLDWALGAFIMHRMADSNGEHTDWITGILHGDSSAMPYLFVFSIFLVVVVWSVYRWRKTQLKTIYDLEKGRYIVTRVTL</sequence>
<evidence type="ECO:0000313" key="6">
    <source>
        <dbReference type="EMBL" id="MQM05329.1"/>
    </source>
</evidence>
<evidence type="ECO:0000256" key="5">
    <source>
        <dbReference type="SAM" id="Phobius"/>
    </source>
</evidence>
<keyword evidence="4" id="KW-0547">Nucleotide-binding</keyword>
<dbReference type="GO" id="GO:0005524">
    <property type="term" value="F:ATP binding"/>
    <property type="evidence" value="ECO:0007669"/>
    <property type="project" value="UniProtKB-KW"/>
</dbReference>
<evidence type="ECO:0000313" key="7">
    <source>
        <dbReference type="Proteomes" id="UP000652761"/>
    </source>
</evidence>
<comment type="similarity">
    <text evidence="1">Belongs to the GDA1/CD39 NTPase family.</text>
</comment>
<proteinExistence type="inferred from homology"/>
<dbReference type="AlphaFoldDB" id="A0A843W7E4"/>
<evidence type="ECO:0000256" key="1">
    <source>
        <dbReference type="ARBA" id="ARBA00009283"/>
    </source>
</evidence>
<dbReference type="GO" id="GO:0009134">
    <property type="term" value="P:nucleoside diphosphate catabolic process"/>
    <property type="evidence" value="ECO:0007669"/>
    <property type="project" value="TreeGrafter"/>
</dbReference>
<evidence type="ECO:0008006" key="8">
    <source>
        <dbReference type="Google" id="ProtNLM"/>
    </source>
</evidence>
<evidence type="ECO:0000256" key="4">
    <source>
        <dbReference type="PIRSR" id="PIRSR600407-2"/>
    </source>
</evidence>
<keyword evidence="5" id="KW-1133">Transmembrane helix</keyword>
<dbReference type="OrthoDB" id="6372431at2759"/>
<feature type="binding site" evidence="4">
    <location>
        <begin position="254"/>
        <end position="258"/>
    </location>
    <ligand>
        <name>ATP</name>
        <dbReference type="ChEBI" id="CHEBI:30616"/>
    </ligand>
</feature>
<dbReference type="Gene3D" id="3.30.420.40">
    <property type="match status" value="1"/>
</dbReference>
<dbReference type="Gene3D" id="3.30.420.150">
    <property type="entry name" value="Exopolyphosphatase. Domain 2"/>
    <property type="match status" value="1"/>
</dbReference>
<protein>
    <recommendedName>
        <fullName evidence="8">Apyrase 6</fullName>
    </recommendedName>
</protein>
<organism evidence="6 7">
    <name type="scientific">Colocasia esculenta</name>
    <name type="common">Wild taro</name>
    <name type="synonym">Arum esculentum</name>
    <dbReference type="NCBI Taxonomy" id="4460"/>
    <lineage>
        <taxon>Eukaryota</taxon>
        <taxon>Viridiplantae</taxon>
        <taxon>Streptophyta</taxon>
        <taxon>Embryophyta</taxon>
        <taxon>Tracheophyta</taxon>
        <taxon>Spermatophyta</taxon>
        <taxon>Magnoliopsida</taxon>
        <taxon>Liliopsida</taxon>
        <taxon>Araceae</taxon>
        <taxon>Aroideae</taxon>
        <taxon>Colocasieae</taxon>
        <taxon>Colocasia</taxon>
    </lineage>
</organism>
<name>A0A843W7E4_COLES</name>
<comment type="caution">
    <text evidence="6">The sequence shown here is derived from an EMBL/GenBank/DDBJ whole genome shotgun (WGS) entry which is preliminary data.</text>
</comment>
<dbReference type="PANTHER" id="PTHR11782">
    <property type="entry name" value="ADENOSINE/GUANOSINE DIPHOSPHATASE"/>
    <property type="match status" value="1"/>
</dbReference>
<dbReference type="GO" id="GO:0017110">
    <property type="term" value="F:nucleoside diphosphate phosphatase activity"/>
    <property type="evidence" value="ECO:0007669"/>
    <property type="project" value="TreeGrafter"/>
</dbReference>
<evidence type="ECO:0000256" key="2">
    <source>
        <dbReference type="ARBA" id="ARBA00022801"/>
    </source>
</evidence>
<keyword evidence="4" id="KW-0067">ATP-binding</keyword>
<dbReference type="GO" id="GO:0016020">
    <property type="term" value="C:membrane"/>
    <property type="evidence" value="ECO:0007669"/>
    <property type="project" value="TreeGrafter"/>
</dbReference>
<keyword evidence="2" id="KW-0378">Hydrolase</keyword>
<dbReference type="Pfam" id="PF01150">
    <property type="entry name" value="GDA1_CD39"/>
    <property type="match status" value="2"/>
</dbReference>